<name>A0A7H9HQ52_9SACH</name>
<protein>
    <recommendedName>
        <fullName evidence="4">K Homology domain-containing protein</fullName>
    </recommendedName>
</protein>
<dbReference type="InterPro" id="IPR036612">
    <property type="entry name" value="KH_dom_type_1_sf"/>
</dbReference>
<gene>
    <name evidence="2" type="ORF">HG537_0C00580</name>
</gene>
<proteinExistence type="predicted"/>
<dbReference type="OrthoDB" id="442947at2759"/>
<organism evidence="2 3">
    <name type="scientific">Torulaspora globosa</name>
    <dbReference type="NCBI Taxonomy" id="48254"/>
    <lineage>
        <taxon>Eukaryota</taxon>
        <taxon>Fungi</taxon>
        <taxon>Dikarya</taxon>
        <taxon>Ascomycota</taxon>
        <taxon>Saccharomycotina</taxon>
        <taxon>Saccharomycetes</taxon>
        <taxon>Saccharomycetales</taxon>
        <taxon>Saccharomycetaceae</taxon>
        <taxon>Torulaspora</taxon>
    </lineage>
</organism>
<sequence>MGDFAGEPLQELDVNCLVGLEERSSAAKTTGLVARIDTLPSRRSYVVRETRVGERYMVLEADWYEFRSQLDRLGASLVRVTRTANGTAVLVLYASAQEWEPFGSWHWIRVRLNRLVSYSQLHILVPYLVSADSKSVVLPQITSRQLSEVVSCNSSVLTYGDEVALRPAVSWPAVSQTVAPVSAPQAAPQAHTQELHLTKAAVTYLIGTAGERIETTRLCSQATIKVFPISKRLSASEQNHPRSQQQTLALTGTRHQLATAMALLETQLNLHYQAPNHQI</sequence>
<dbReference type="Proteomes" id="UP000510647">
    <property type="component" value="Chromosome 3"/>
</dbReference>
<evidence type="ECO:0000313" key="2">
    <source>
        <dbReference type="EMBL" id="QLQ79411.1"/>
    </source>
</evidence>
<reference evidence="2 3" key="1">
    <citation type="submission" date="2020-06" db="EMBL/GenBank/DDBJ databases">
        <title>The yeast mating-type switching endonuclease HO is a domesticated member of an unorthodox homing genetic element family.</title>
        <authorList>
            <person name="Coughlan A.Y."/>
            <person name="Lombardi L."/>
            <person name="Braun-Galleani S."/>
            <person name="Martos A.R."/>
            <person name="Galeote V."/>
            <person name="Bigey F."/>
            <person name="Dequin S."/>
            <person name="Byrne K.P."/>
            <person name="Wolfe K.H."/>
        </authorList>
    </citation>
    <scope>NUCLEOTIDE SEQUENCE [LARGE SCALE GENOMIC DNA]</scope>
    <source>
        <strain evidence="2 3">CBS2947</strain>
    </source>
</reference>
<dbReference type="GO" id="GO:0003723">
    <property type="term" value="F:RNA binding"/>
    <property type="evidence" value="ECO:0007669"/>
    <property type="project" value="UniProtKB-UniRule"/>
</dbReference>
<accession>A0A7H9HQ52</accession>
<evidence type="ECO:0008006" key="4">
    <source>
        <dbReference type="Google" id="ProtNLM"/>
    </source>
</evidence>
<dbReference type="EMBL" id="CP059269">
    <property type="protein sequence ID" value="QLQ79411.1"/>
    <property type="molecule type" value="Genomic_DNA"/>
</dbReference>
<evidence type="ECO:0000256" key="1">
    <source>
        <dbReference type="PROSITE-ProRule" id="PRU00117"/>
    </source>
</evidence>
<dbReference type="AlphaFoldDB" id="A0A7H9HQ52"/>
<evidence type="ECO:0000313" key="3">
    <source>
        <dbReference type="Proteomes" id="UP000510647"/>
    </source>
</evidence>
<dbReference type="PROSITE" id="PS50084">
    <property type="entry name" value="KH_TYPE_1"/>
    <property type="match status" value="1"/>
</dbReference>
<keyword evidence="3" id="KW-1185">Reference proteome</keyword>
<dbReference type="Gene3D" id="3.30.1370.10">
    <property type="entry name" value="K Homology domain, type 1"/>
    <property type="match status" value="1"/>
</dbReference>
<keyword evidence="1" id="KW-0694">RNA-binding</keyword>